<dbReference type="InterPro" id="IPR013249">
    <property type="entry name" value="RNA_pol_sigma70_r4_t2"/>
</dbReference>
<evidence type="ECO:0000256" key="4">
    <source>
        <dbReference type="ARBA" id="ARBA00023125"/>
    </source>
</evidence>
<dbReference type="Gene3D" id="1.10.1740.10">
    <property type="match status" value="1"/>
</dbReference>
<name>A0A511J7M1_9CELL</name>
<evidence type="ECO:0000256" key="3">
    <source>
        <dbReference type="ARBA" id="ARBA00023082"/>
    </source>
</evidence>
<dbReference type="GO" id="GO:0016987">
    <property type="term" value="F:sigma factor activity"/>
    <property type="evidence" value="ECO:0007669"/>
    <property type="project" value="UniProtKB-KW"/>
</dbReference>
<keyword evidence="9" id="KW-1185">Reference proteome</keyword>
<dbReference type="SUPFAM" id="SSF88659">
    <property type="entry name" value="Sigma3 and sigma4 domains of RNA polymerase sigma factors"/>
    <property type="match status" value="1"/>
</dbReference>
<comment type="caution">
    <text evidence="8">The sequence shown here is derived from an EMBL/GenBank/DDBJ whole genome shotgun (WGS) entry which is preliminary data.</text>
</comment>
<dbReference type="AlphaFoldDB" id="A0A511J7M1"/>
<dbReference type="Pfam" id="PF08281">
    <property type="entry name" value="Sigma70_r4_2"/>
    <property type="match status" value="1"/>
</dbReference>
<dbReference type="GO" id="GO:0006352">
    <property type="term" value="P:DNA-templated transcription initiation"/>
    <property type="evidence" value="ECO:0007669"/>
    <property type="project" value="InterPro"/>
</dbReference>
<dbReference type="NCBIfam" id="TIGR02937">
    <property type="entry name" value="sigma70-ECF"/>
    <property type="match status" value="1"/>
</dbReference>
<dbReference type="Proteomes" id="UP000321720">
    <property type="component" value="Unassembled WGS sequence"/>
</dbReference>
<proteinExistence type="inferred from homology"/>
<protein>
    <submittedName>
        <fullName evidence="8">DNA-directed RNA polymerase sigma-70 factor</fullName>
    </submittedName>
</protein>
<dbReference type="PANTHER" id="PTHR43133:SF8">
    <property type="entry name" value="RNA POLYMERASE SIGMA FACTOR HI_1459-RELATED"/>
    <property type="match status" value="1"/>
</dbReference>
<dbReference type="InterPro" id="IPR007627">
    <property type="entry name" value="RNA_pol_sigma70_r2"/>
</dbReference>
<evidence type="ECO:0000259" key="6">
    <source>
        <dbReference type="Pfam" id="PF04542"/>
    </source>
</evidence>
<sequence>MSTDEPPDDELLARLRLHPDAIGLLFERHARAVHRFLARRTGPQAADDLLAEVFVAATTARERVHAHPSGSALPWLYGIARNVVRAHLRRRAPTPGWPPDDHMDWAAVDDRLDALGRRDELRRALAALTPDERDVLLLVAWDGLTPAEAGSVLGISGDAARSRLARARRRAQAALDSAPRKDISWT</sequence>
<dbReference type="Pfam" id="PF04542">
    <property type="entry name" value="Sigma70_r2"/>
    <property type="match status" value="1"/>
</dbReference>
<keyword evidence="2" id="KW-0805">Transcription regulation</keyword>
<dbReference type="EMBL" id="BJWG01000002">
    <property type="protein sequence ID" value="GEL94002.1"/>
    <property type="molecule type" value="Genomic_DNA"/>
</dbReference>
<gene>
    <name evidence="8" type="primary">rpoE</name>
    <name evidence="8" type="ORF">CCO02nite_06600</name>
</gene>
<comment type="similarity">
    <text evidence="1">Belongs to the sigma-70 factor family. ECF subfamily.</text>
</comment>
<evidence type="ECO:0000313" key="9">
    <source>
        <dbReference type="Proteomes" id="UP000321720"/>
    </source>
</evidence>
<evidence type="ECO:0000256" key="1">
    <source>
        <dbReference type="ARBA" id="ARBA00010641"/>
    </source>
</evidence>
<keyword evidence="5" id="KW-0804">Transcription</keyword>
<keyword evidence="3" id="KW-0731">Sigma factor</keyword>
<dbReference type="RefSeq" id="WP_146841617.1">
    <property type="nucleotide sequence ID" value="NZ_BJWG01000002.1"/>
</dbReference>
<dbReference type="InterPro" id="IPR014284">
    <property type="entry name" value="RNA_pol_sigma-70_dom"/>
</dbReference>
<organism evidence="8 9">
    <name type="scientific">Cellulomonas composti</name>
    <dbReference type="NCBI Taxonomy" id="266130"/>
    <lineage>
        <taxon>Bacteria</taxon>
        <taxon>Bacillati</taxon>
        <taxon>Actinomycetota</taxon>
        <taxon>Actinomycetes</taxon>
        <taxon>Micrococcales</taxon>
        <taxon>Cellulomonadaceae</taxon>
        <taxon>Cellulomonas</taxon>
    </lineage>
</organism>
<feature type="domain" description="RNA polymerase sigma-70 region 2" evidence="6">
    <location>
        <begin position="25"/>
        <end position="92"/>
    </location>
</feature>
<evidence type="ECO:0000313" key="8">
    <source>
        <dbReference type="EMBL" id="GEL94002.1"/>
    </source>
</evidence>
<dbReference type="SUPFAM" id="SSF88946">
    <property type="entry name" value="Sigma2 domain of RNA polymerase sigma factors"/>
    <property type="match status" value="1"/>
</dbReference>
<keyword evidence="4" id="KW-0238">DNA-binding</keyword>
<dbReference type="GO" id="GO:0003677">
    <property type="term" value="F:DNA binding"/>
    <property type="evidence" value="ECO:0007669"/>
    <property type="project" value="UniProtKB-KW"/>
</dbReference>
<dbReference type="OrthoDB" id="3747638at2"/>
<dbReference type="InterPro" id="IPR013324">
    <property type="entry name" value="RNA_pol_sigma_r3/r4-like"/>
</dbReference>
<dbReference type="InterPro" id="IPR036388">
    <property type="entry name" value="WH-like_DNA-bd_sf"/>
</dbReference>
<dbReference type="InterPro" id="IPR039425">
    <property type="entry name" value="RNA_pol_sigma-70-like"/>
</dbReference>
<evidence type="ECO:0000256" key="2">
    <source>
        <dbReference type="ARBA" id="ARBA00023015"/>
    </source>
</evidence>
<dbReference type="InterPro" id="IPR013325">
    <property type="entry name" value="RNA_pol_sigma_r2"/>
</dbReference>
<evidence type="ECO:0000259" key="7">
    <source>
        <dbReference type="Pfam" id="PF08281"/>
    </source>
</evidence>
<evidence type="ECO:0000256" key="5">
    <source>
        <dbReference type="ARBA" id="ARBA00023163"/>
    </source>
</evidence>
<dbReference type="PANTHER" id="PTHR43133">
    <property type="entry name" value="RNA POLYMERASE ECF-TYPE SIGMA FACTO"/>
    <property type="match status" value="1"/>
</dbReference>
<accession>A0A511J7M1</accession>
<keyword evidence="8" id="KW-0240">DNA-directed RNA polymerase</keyword>
<dbReference type="Gene3D" id="1.10.10.10">
    <property type="entry name" value="Winged helix-like DNA-binding domain superfamily/Winged helix DNA-binding domain"/>
    <property type="match status" value="1"/>
</dbReference>
<dbReference type="GO" id="GO:0000428">
    <property type="term" value="C:DNA-directed RNA polymerase complex"/>
    <property type="evidence" value="ECO:0007669"/>
    <property type="project" value="UniProtKB-KW"/>
</dbReference>
<reference evidence="8 9" key="1">
    <citation type="submission" date="2019-07" db="EMBL/GenBank/DDBJ databases">
        <title>Whole genome shotgun sequence of Cellulomonas composti NBRC 100758.</title>
        <authorList>
            <person name="Hosoyama A."/>
            <person name="Uohara A."/>
            <person name="Ohji S."/>
            <person name="Ichikawa N."/>
        </authorList>
    </citation>
    <scope>NUCLEOTIDE SEQUENCE [LARGE SCALE GENOMIC DNA]</scope>
    <source>
        <strain evidence="8 9">NBRC 100758</strain>
    </source>
</reference>
<feature type="domain" description="RNA polymerase sigma factor 70 region 4 type 2" evidence="7">
    <location>
        <begin position="119"/>
        <end position="170"/>
    </location>
</feature>